<organism evidence="1 2">
    <name type="scientific">Actinokineospora soli</name>
    <dbReference type="NCBI Taxonomy" id="1048753"/>
    <lineage>
        <taxon>Bacteria</taxon>
        <taxon>Bacillati</taxon>
        <taxon>Actinomycetota</taxon>
        <taxon>Actinomycetes</taxon>
        <taxon>Pseudonocardiales</taxon>
        <taxon>Pseudonocardiaceae</taxon>
        <taxon>Actinokineospora</taxon>
    </lineage>
</organism>
<proteinExistence type="predicted"/>
<sequence length="411" mass="45082">MLELLRREYESTEDTGATFNPTSLSFIMPNRFLADTISRQLVERIGQIHAELNPGAAPDALKQWGRRVRQPIVRRYEIGGRKVLTAVADLPGEFFDMNQPVFESQQSVLRTYTNLVWVVDPVLSDDFIDLLPADDRDLLLLGSMRPDTQTRIGLEEGRRRRRAVQADLADQLGAVASDFGGDELHQNLLVAVTKADLVKLVLHQGHRLTDIGVGGAVVEGTALYLLYAAERLDVDDLAAKALVQPIASIGQAAVRYRRALHFASAIVEHYSAEERLWNLVHTGGPDAVQVPSGAHPVETPGVLEVPRLGEHIETATAPGVEAVLHMRDLVMSALTCGVMHGLGLGESVKVLLKHHWRDVRFFLCSPLTAVPVPRTGSDEAIAPMNAKRFAQRDDPSAGLAQLHLSLLMGVR</sequence>
<reference evidence="2" key="1">
    <citation type="journal article" date="2019" name="Int. J. Syst. Evol. Microbiol.">
        <title>The Global Catalogue of Microorganisms (GCM) 10K type strain sequencing project: providing services to taxonomists for standard genome sequencing and annotation.</title>
        <authorList>
            <consortium name="The Broad Institute Genomics Platform"/>
            <consortium name="The Broad Institute Genome Sequencing Center for Infectious Disease"/>
            <person name="Wu L."/>
            <person name="Ma J."/>
        </authorList>
    </citation>
    <scope>NUCLEOTIDE SEQUENCE [LARGE SCALE GENOMIC DNA]</scope>
    <source>
        <strain evidence="2">JCM 17695</strain>
    </source>
</reference>
<comment type="caution">
    <text evidence="1">The sequence shown here is derived from an EMBL/GenBank/DDBJ whole genome shotgun (WGS) entry which is preliminary data.</text>
</comment>
<protein>
    <submittedName>
        <fullName evidence="1">Uncharacterized protein</fullName>
    </submittedName>
</protein>
<evidence type="ECO:0000313" key="1">
    <source>
        <dbReference type="EMBL" id="MFC7616472.1"/>
    </source>
</evidence>
<accession>A0ABW2TU64</accession>
<name>A0ABW2TU64_9PSEU</name>
<keyword evidence="2" id="KW-1185">Reference proteome</keyword>
<dbReference type="Proteomes" id="UP001596512">
    <property type="component" value="Unassembled WGS sequence"/>
</dbReference>
<gene>
    <name evidence="1" type="ORF">ACFQV2_26405</name>
</gene>
<evidence type="ECO:0000313" key="2">
    <source>
        <dbReference type="Proteomes" id="UP001596512"/>
    </source>
</evidence>
<dbReference type="EMBL" id="JBHTEY010000004">
    <property type="protein sequence ID" value="MFC7616472.1"/>
    <property type="molecule type" value="Genomic_DNA"/>
</dbReference>